<dbReference type="RefSeq" id="WP_133123498.1">
    <property type="nucleotide sequence ID" value="NZ_BPQJ01000008.1"/>
</dbReference>
<comment type="caution">
    <text evidence="2">The sequence shown here is derived from an EMBL/GenBank/DDBJ whole genome shotgun (WGS) entry which is preliminary data.</text>
</comment>
<protein>
    <recommendedName>
        <fullName evidence="1">HTH cro/C1-type domain-containing protein</fullName>
    </recommendedName>
</protein>
<reference evidence="2" key="2">
    <citation type="submission" date="2021-08" db="EMBL/GenBank/DDBJ databases">
        <authorList>
            <person name="Tani A."/>
            <person name="Ola A."/>
            <person name="Ogura Y."/>
            <person name="Katsura K."/>
            <person name="Hayashi T."/>
        </authorList>
    </citation>
    <scope>NUCLEOTIDE SEQUENCE</scope>
    <source>
        <strain evidence="2">JCM 32048</strain>
    </source>
</reference>
<dbReference type="InterPro" id="IPR035965">
    <property type="entry name" value="PAS-like_dom_sf"/>
</dbReference>
<keyword evidence="3" id="KW-1185">Reference proteome</keyword>
<dbReference type="AlphaFoldDB" id="A0AA37H9W8"/>
<organism evidence="2 3">
    <name type="scientific">Methylobacterium frigidaeris</name>
    <dbReference type="NCBI Taxonomy" id="2038277"/>
    <lineage>
        <taxon>Bacteria</taxon>
        <taxon>Pseudomonadati</taxon>
        <taxon>Pseudomonadota</taxon>
        <taxon>Alphaproteobacteria</taxon>
        <taxon>Hyphomicrobiales</taxon>
        <taxon>Methylobacteriaceae</taxon>
        <taxon>Methylobacterium</taxon>
    </lineage>
</organism>
<dbReference type="Pfam" id="PF08447">
    <property type="entry name" value="PAS_3"/>
    <property type="match status" value="1"/>
</dbReference>
<dbReference type="InterPro" id="IPR010982">
    <property type="entry name" value="Lambda_DNA-bd_dom_sf"/>
</dbReference>
<gene>
    <name evidence="2" type="ORF">MPEAHAMD_2252</name>
</gene>
<sequence>MDAADLRSCSDSFLHTIEEHGFAGRWHWSLALGEQLWSPGFFRLLGLDSHRVAASYDLFRELVHPDDRGRLASAGEILQGHVWPSDHAPSEVVRLIRPSGELRTLSILSERRVSPEGRPLALGGVALDVTDRERLGRMQALEQRRRQSLYLTSYTTTYAVEPDHLHDFPHAVAQVHGPSLDEINLNPFVMVVPEERAAFRDRAMAVHDPQVPFQGTAHERLANGEVWHFRIVGVPIWDGAGRYLGRAGVKYPVHEFGAPVHADGAPGDARLQRALEQAVRGHHLRAARGLLDWSMLRLAEASGLSLSTVRRLEADAEIQGARSRHKAVAALRAAGIRFVSLDGGTIAVAKL</sequence>
<dbReference type="GO" id="GO:0003677">
    <property type="term" value="F:DNA binding"/>
    <property type="evidence" value="ECO:0007669"/>
    <property type="project" value="InterPro"/>
</dbReference>
<accession>A0AA37H9W8</accession>
<reference evidence="2" key="1">
    <citation type="journal article" date="2016" name="Front. Microbiol.">
        <title>Genome Sequence of the Piezophilic, Mesophilic Sulfate-Reducing Bacterium Desulfovibrio indicus J2T.</title>
        <authorList>
            <person name="Cao J."/>
            <person name="Maignien L."/>
            <person name="Shao Z."/>
            <person name="Alain K."/>
            <person name="Jebbar M."/>
        </authorList>
    </citation>
    <scope>NUCLEOTIDE SEQUENCE</scope>
    <source>
        <strain evidence="2">JCM 32048</strain>
    </source>
</reference>
<dbReference type="CDD" id="cd00093">
    <property type="entry name" value="HTH_XRE"/>
    <property type="match status" value="1"/>
</dbReference>
<dbReference type="PROSITE" id="PS50943">
    <property type="entry name" value="HTH_CROC1"/>
    <property type="match status" value="1"/>
</dbReference>
<evidence type="ECO:0000259" key="1">
    <source>
        <dbReference type="PROSITE" id="PS50943"/>
    </source>
</evidence>
<evidence type="ECO:0000313" key="3">
    <source>
        <dbReference type="Proteomes" id="UP001055286"/>
    </source>
</evidence>
<feature type="domain" description="HTH cro/C1-type" evidence="1">
    <location>
        <begin position="284"/>
        <end position="313"/>
    </location>
</feature>
<dbReference type="Gene3D" id="1.10.260.40">
    <property type="entry name" value="lambda repressor-like DNA-binding domains"/>
    <property type="match status" value="1"/>
</dbReference>
<dbReference type="InterPro" id="IPR001387">
    <property type="entry name" value="Cro/C1-type_HTH"/>
</dbReference>
<dbReference type="EMBL" id="BPQJ01000008">
    <property type="protein sequence ID" value="GJD62103.1"/>
    <property type="molecule type" value="Genomic_DNA"/>
</dbReference>
<dbReference type="SUPFAM" id="SSF55785">
    <property type="entry name" value="PYP-like sensor domain (PAS domain)"/>
    <property type="match status" value="2"/>
</dbReference>
<dbReference type="Proteomes" id="UP001055286">
    <property type="component" value="Unassembled WGS sequence"/>
</dbReference>
<dbReference type="Gene3D" id="3.30.450.20">
    <property type="entry name" value="PAS domain"/>
    <property type="match status" value="1"/>
</dbReference>
<dbReference type="InterPro" id="IPR013655">
    <property type="entry name" value="PAS_fold_3"/>
</dbReference>
<name>A0AA37H9W8_9HYPH</name>
<evidence type="ECO:0000313" key="2">
    <source>
        <dbReference type="EMBL" id="GJD62103.1"/>
    </source>
</evidence>
<proteinExistence type="predicted"/>